<keyword evidence="1" id="KW-0812">Transmembrane</keyword>
<dbReference type="Proteomes" id="UP000502508">
    <property type="component" value="Chromosome"/>
</dbReference>
<evidence type="ECO:0000313" key="2">
    <source>
        <dbReference type="EMBL" id="BCB74150.1"/>
    </source>
</evidence>
<reference evidence="2 3" key="2">
    <citation type="submission" date="2020-03" db="EMBL/GenBank/DDBJ databases">
        <authorList>
            <person name="Ichikawa N."/>
            <person name="Kimura A."/>
            <person name="Kitahashi Y."/>
            <person name="Uohara A."/>
        </authorList>
    </citation>
    <scope>NUCLEOTIDE SEQUENCE [LARGE SCALE GENOMIC DNA]</scope>
    <source>
        <strain evidence="2 3">NBRC 107702</strain>
    </source>
</reference>
<reference evidence="2 3" key="1">
    <citation type="submission" date="2020-03" db="EMBL/GenBank/DDBJ databases">
        <title>Whole genome shotgun sequence of Phytohabitans flavus NBRC 107702.</title>
        <authorList>
            <person name="Komaki H."/>
            <person name="Tamura T."/>
        </authorList>
    </citation>
    <scope>NUCLEOTIDE SEQUENCE [LARGE SCALE GENOMIC DNA]</scope>
    <source>
        <strain evidence="2 3">NBRC 107702</strain>
    </source>
</reference>
<keyword evidence="3" id="KW-1185">Reference proteome</keyword>
<dbReference type="RefSeq" id="WP_197937852.1">
    <property type="nucleotide sequence ID" value="NZ_AP022870.1"/>
</dbReference>
<feature type="transmembrane region" description="Helical" evidence="1">
    <location>
        <begin position="78"/>
        <end position="99"/>
    </location>
</feature>
<sequence>MSTDLTVTGKPAQLDRGVIADVGGRLTSQFADRLAAELVAPAPTVALLVQDEPAAPETQPETEVEPIDMLKLSVGTAAARYAGLIAISAGAVVLTWLVIRALRR</sequence>
<gene>
    <name evidence="2" type="ORF">Pflav_005600</name>
</gene>
<proteinExistence type="predicted"/>
<dbReference type="AlphaFoldDB" id="A0A6F8XK12"/>
<dbReference type="EMBL" id="AP022870">
    <property type="protein sequence ID" value="BCB74150.1"/>
    <property type="molecule type" value="Genomic_DNA"/>
</dbReference>
<dbReference type="Gene3D" id="3.30.530.20">
    <property type="match status" value="1"/>
</dbReference>
<evidence type="ECO:0000256" key="1">
    <source>
        <dbReference type="SAM" id="Phobius"/>
    </source>
</evidence>
<keyword evidence="1" id="KW-1133">Transmembrane helix</keyword>
<accession>A0A6F8XK12</accession>
<name>A0A6F8XK12_9ACTN</name>
<dbReference type="KEGG" id="pfla:Pflav_005600"/>
<protein>
    <submittedName>
        <fullName evidence="2">Uncharacterized protein</fullName>
    </submittedName>
</protein>
<dbReference type="InterPro" id="IPR023393">
    <property type="entry name" value="START-like_dom_sf"/>
</dbReference>
<keyword evidence="1" id="KW-0472">Membrane</keyword>
<evidence type="ECO:0000313" key="3">
    <source>
        <dbReference type="Proteomes" id="UP000502508"/>
    </source>
</evidence>
<organism evidence="2 3">
    <name type="scientific">Phytohabitans flavus</name>
    <dbReference type="NCBI Taxonomy" id="1076124"/>
    <lineage>
        <taxon>Bacteria</taxon>
        <taxon>Bacillati</taxon>
        <taxon>Actinomycetota</taxon>
        <taxon>Actinomycetes</taxon>
        <taxon>Micromonosporales</taxon>
        <taxon>Micromonosporaceae</taxon>
    </lineage>
</organism>